<sequence>RTEKKSPVCIQVFTLYISLSLLVYLFSLRTSLTLVPYFEMPAAPGVHLLVHSHFIQETGDTVEFQYHSSSG</sequence>
<proteinExistence type="predicted"/>
<evidence type="ECO:0000313" key="2">
    <source>
        <dbReference type="Ensembl" id="ENSACOP00000014931.1"/>
    </source>
</evidence>
<dbReference type="Proteomes" id="UP000694522">
    <property type="component" value="Unplaced"/>
</dbReference>
<dbReference type="AlphaFoldDB" id="A0A8B9FXJ5"/>
<dbReference type="Ensembl" id="ENSACOT00000015459.1">
    <property type="protein sequence ID" value="ENSACOP00000014931.1"/>
    <property type="gene ID" value="ENSACOG00000010414.1"/>
</dbReference>
<evidence type="ECO:0000256" key="1">
    <source>
        <dbReference type="SAM" id="Phobius"/>
    </source>
</evidence>
<feature type="transmembrane region" description="Helical" evidence="1">
    <location>
        <begin position="7"/>
        <end position="27"/>
    </location>
</feature>
<evidence type="ECO:0000313" key="3">
    <source>
        <dbReference type="Proteomes" id="UP000694522"/>
    </source>
</evidence>
<keyword evidence="1" id="KW-0472">Membrane</keyword>
<keyword evidence="1" id="KW-0812">Transmembrane</keyword>
<accession>A0A8B9FXJ5</accession>
<keyword evidence="3" id="KW-1185">Reference proteome</keyword>
<name>A0A8B9FXJ5_9PSIT</name>
<keyword evidence="1" id="KW-1133">Transmembrane helix</keyword>
<organism evidence="2 3">
    <name type="scientific">Amazona collaria</name>
    <name type="common">yellow-billed parrot</name>
    <dbReference type="NCBI Taxonomy" id="241587"/>
    <lineage>
        <taxon>Eukaryota</taxon>
        <taxon>Metazoa</taxon>
        <taxon>Chordata</taxon>
        <taxon>Craniata</taxon>
        <taxon>Vertebrata</taxon>
        <taxon>Euteleostomi</taxon>
        <taxon>Archelosauria</taxon>
        <taxon>Archosauria</taxon>
        <taxon>Dinosauria</taxon>
        <taxon>Saurischia</taxon>
        <taxon>Theropoda</taxon>
        <taxon>Coelurosauria</taxon>
        <taxon>Aves</taxon>
        <taxon>Neognathae</taxon>
        <taxon>Neoaves</taxon>
        <taxon>Telluraves</taxon>
        <taxon>Australaves</taxon>
        <taxon>Psittaciformes</taxon>
        <taxon>Psittacidae</taxon>
        <taxon>Amazona</taxon>
    </lineage>
</organism>
<reference evidence="2" key="2">
    <citation type="submission" date="2025-09" db="UniProtKB">
        <authorList>
            <consortium name="Ensembl"/>
        </authorList>
    </citation>
    <scope>IDENTIFICATION</scope>
</reference>
<protein>
    <submittedName>
        <fullName evidence="2">Uncharacterized protein</fullName>
    </submittedName>
</protein>
<reference evidence="2" key="1">
    <citation type="submission" date="2025-08" db="UniProtKB">
        <authorList>
            <consortium name="Ensembl"/>
        </authorList>
    </citation>
    <scope>IDENTIFICATION</scope>
</reference>